<dbReference type="InterPro" id="IPR001789">
    <property type="entry name" value="Sig_transdc_resp-reg_receiver"/>
</dbReference>
<dbReference type="InterPro" id="IPR003607">
    <property type="entry name" value="HD/PDEase_dom"/>
</dbReference>
<dbReference type="SUPFAM" id="SSF109604">
    <property type="entry name" value="HD-domain/PDEase-like"/>
    <property type="match status" value="1"/>
</dbReference>
<dbReference type="Gene3D" id="3.40.50.2300">
    <property type="match status" value="1"/>
</dbReference>
<dbReference type="SUPFAM" id="SSF52172">
    <property type="entry name" value="CheY-like"/>
    <property type="match status" value="1"/>
</dbReference>
<gene>
    <name evidence="4" type="ORF">AT959_16070</name>
</gene>
<name>A0A133XEU9_9RHOO</name>
<dbReference type="Proteomes" id="UP000070186">
    <property type="component" value="Unassembled WGS sequence"/>
</dbReference>
<keyword evidence="1" id="KW-0597">Phosphoprotein</keyword>
<dbReference type="PANTHER" id="PTHR45228">
    <property type="entry name" value="CYCLIC DI-GMP PHOSPHODIESTERASE TM_0186-RELATED"/>
    <property type="match status" value="1"/>
</dbReference>
<dbReference type="PROSITE" id="PS51832">
    <property type="entry name" value="HD_GYP"/>
    <property type="match status" value="1"/>
</dbReference>
<dbReference type="GO" id="GO:0008081">
    <property type="term" value="F:phosphoric diester hydrolase activity"/>
    <property type="evidence" value="ECO:0007669"/>
    <property type="project" value="UniProtKB-ARBA"/>
</dbReference>
<evidence type="ECO:0000256" key="1">
    <source>
        <dbReference type="PROSITE-ProRule" id="PRU00169"/>
    </source>
</evidence>
<dbReference type="RefSeq" id="WP_066885153.1">
    <property type="nucleotide sequence ID" value="NZ_LODL01000035.1"/>
</dbReference>
<proteinExistence type="predicted"/>
<reference evidence="4 5" key="1">
    <citation type="submission" date="2015-12" db="EMBL/GenBank/DDBJ databases">
        <title>Nitrous oxide reduction kinetics distinguish bacteria harboring typical versus atypical NosZ.</title>
        <authorList>
            <person name="Yoon S."/>
            <person name="Nissen S."/>
            <person name="Park D."/>
            <person name="Sanford R.A."/>
            <person name="Loeffler F.E."/>
        </authorList>
    </citation>
    <scope>NUCLEOTIDE SEQUENCE [LARGE SCALE GENOMIC DNA]</scope>
    <source>
        <strain evidence="4 5">ATCC BAA-841</strain>
    </source>
</reference>
<dbReference type="InterPro" id="IPR052020">
    <property type="entry name" value="Cyclic_di-GMP/3'3'-cGAMP_PDE"/>
</dbReference>
<evidence type="ECO:0000313" key="4">
    <source>
        <dbReference type="EMBL" id="KXB29467.1"/>
    </source>
</evidence>
<evidence type="ECO:0000259" key="3">
    <source>
        <dbReference type="PROSITE" id="PS51832"/>
    </source>
</evidence>
<organism evidence="4 5">
    <name type="scientific">Dechloromonas denitrificans</name>
    <dbReference type="NCBI Taxonomy" id="281362"/>
    <lineage>
        <taxon>Bacteria</taxon>
        <taxon>Pseudomonadati</taxon>
        <taxon>Pseudomonadota</taxon>
        <taxon>Betaproteobacteria</taxon>
        <taxon>Rhodocyclales</taxon>
        <taxon>Azonexaceae</taxon>
        <taxon>Dechloromonas</taxon>
    </lineage>
</organism>
<dbReference type="PROSITE" id="PS50110">
    <property type="entry name" value="RESPONSE_REGULATORY"/>
    <property type="match status" value="1"/>
</dbReference>
<dbReference type="InterPro" id="IPR011006">
    <property type="entry name" value="CheY-like_superfamily"/>
</dbReference>
<dbReference type="SMART" id="SM00471">
    <property type="entry name" value="HDc"/>
    <property type="match status" value="1"/>
</dbReference>
<dbReference type="GO" id="GO:0000160">
    <property type="term" value="P:phosphorelay signal transduction system"/>
    <property type="evidence" value="ECO:0007669"/>
    <property type="project" value="InterPro"/>
</dbReference>
<dbReference type="CDD" id="cd00077">
    <property type="entry name" value="HDc"/>
    <property type="match status" value="1"/>
</dbReference>
<dbReference type="PANTHER" id="PTHR45228:SF1">
    <property type="entry name" value="CYCLIC DI-GMP PHOSPHODIESTERASE TM_0186"/>
    <property type="match status" value="1"/>
</dbReference>
<dbReference type="STRING" id="281362.AT959_16070"/>
<dbReference type="EMBL" id="LODL01000035">
    <property type="protein sequence ID" value="KXB29467.1"/>
    <property type="molecule type" value="Genomic_DNA"/>
</dbReference>
<keyword evidence="5" id="KW-1185">Reference proteome</keyword>
<evidence type="ECO:0000313" key="5">
    <source>
        <dbReference type="Proteomes" id="UP000070186"/>
    </source>
</evidence>
<evidence type="ECO:0000259" key="2">
    <source>
        <dbReference type="PROSITE" id="PS50110"/>
    </source>
</evidence>
<accession>A0A133XEU9</accession>
<feature type="domain" description="HD-GYP" evidence="3">
    <location>
        <begin position="168"/>
        <end position="365"/>
    </location>
</feature>
<comment type="caution">
    <text evidence="4">The sequence shown here is derived from an EMBL/GenBank/DDBJ whole genome shotgun (WGS) entry which is preliminary data.</text>
</comment>
<dbReference type="Pfam" id="PF00072">
    <property type="entry name" value="Response_reg"/>
    <property type="match status" value="1"/>
</dbReference>
<dbReference type="Pfam" id="PF13487">
    <property type="entry name" value="HD_5"/>
    <property type="match status" value="1"/>
</dbReference>
<feature type="domain" description="Response regulatory" evidence="2">
    <location>
        <begin position="24"/>
        <end position="141"/>
    </location>
</feature>
<protein>
    <submittedName>
        <fullName evidence="4">Two-component system response regulator</fullName>
    </submittedName>
</protein>
<dbReference type="InterPro" id="IPR037522">
    <property type="entry name" value="HD_GYP_dom"/>
</dbReference>
<feature type="modified residue" description="4-aspartylphosphate" evidence="1">
    <location>
        <position position="74"/>
    </location>
</feature>
<sequence>MTARQHLTAPKHPAIAEHRYHEARILVVDDQAANVRLLEVFLAEAGYHHVEGMTDSTLVLERMDAGPLDLLLLDMRMPTLDGLSVLHLLQEAIHQEGLQVIVLTAQAERETRLAALGLGARDYLVKPFDTEEVQCRIRNALETRFLNQDREGEAERLEELVTRRTEQLIETQFELMRCLARAGEFRDSDTGSHILRVSVGCHLLAQAAGLGRRQVELIRYAAMMHDIGKIGIADEVLLKPSKLTPEEFEQIKAHCQFGVDILGDYYADVTQMARDIAFTHHERWDGQGYPRGLAGEAIPIEGRITAIIDVYDALTSARPYKSAMPAEDALAIIRDGAGSQFDPRLVAHFIAVFPEFQRQMRQFNHH</sequence>
<dbReference type="Gene3D" id="1.10.3210.10">
    <property type="entry name" value="Hypothetical protein af1432"/>
    <property type="match status" value="1"/>
</dbReference>
<dbReference type="AlphaFoldDB" id="A0A133XEU9"/>
<dbReference type="SMART" id="SM00448">
    <property type="entry name" value="REC"/>
    <property type="match status" value="1"/>
</dbReference>